<evidence type="ECO:0000256" key="1">
    <source>
        <dbReference type="SAM" id="Phobius"/>
    </source>
</evidence>
<sequence>MTVFVMKWIGITGIILNTLYASVTGAALVIGLIFFWIGFGNQTHKRRPSHQPIWDKIQMMVTGTMAVVFMLFLLSSWNANLLVKQIFPGMVGGLIAPFILTDQLPAAAAVHIFWTLVSLYWLLPYVFDFKGISWKWQTIALGACGCSTAYGLLLMNS</sequence>
<feature type="transmembrane region" description="Helical" evidence="1">
    <location>
        <begin position="106"/>
        <end position="127"/>
    </location>
</feature>
<dbReference type="AlphaFoldDB" id="A0AAU8NB53"/>
<accession>A0AAU8NB53</accession>
<feature type="transmembrane region" description="Helical" evidence="1">
    <location>
        <begin position="139"/>
        <end position="155"/>
    </location>
</feature>
<dbReference type="EMBL" id="CP159992">
    <property type="protein sequence ID" value="XCP94722.1"/>
    <property type="molecule type" value="Genomic_DNA"/>
</dbReference>
<keyword evidence="1" id="KW-0472">Membrane</keyword>
<keyword evidence="1" id="KW-0812">Transmembrane</keyword>
<keyword evidence="1" id="KW-1133">Transmembrane helix</keyword>
<evidence type="ECO:0000313" key="2">
    <source>
        <dbReference type="EMBL" id="XCP94722.1"/>
    </source>
</evidence>
<reference evidence="2" key="1">
    <citation type="submission" date="2024-05" db="EMBL/GenBank/DDBJ databases">
        <title>Draft genome assemblies of 36 bacteria isolated from hibernating arctic ground squirrels.</title>
        <authorList>
            <person name="McKee H."/>
            <person name="Mullen L."/>
            <person name="Drown D.M."/>
            <person name="Duddleston K.N."/>
        </authorList>
    </citation>
    <scope>NUCLEOTIDE SEQUENCE</scope>
    <source>
        <strain evidence="2">AN1007</strain>
    </source>
</reference>
<organism evidence="2">
    <name type="scientific">Paenibacillus sp. AN1007</name>
    <dbReference type="NCBI Taxonomy" id="3151385"/>
    <lineage>
        <taxon>Bacteria</taxon>
        <taxon>Bacillati</taxon>
        <taxon>Bacillota</taxon>
        <taxon>Bacilli</taxon>
        <taxon>Bacillales</taxon>
        <taxon>Paenibacillaceae</taxon>
        <taxon>Paenibacillus</taxon>
    </lineage>
</organism>
<proteinExistence type="predicted"/>
<dbReference type="RefSeq" id="WP_366292315.1">
    <property type="nucleotide sequence ID" value="NZ_CP159992.1"/>
</dbReference>
<feature type="transmembrane region" description="Helical" evidence="1">
    <location>
        <begin position="12"/>
        <end position="37"/>
    </location>
</feature>
<protein>
    <submittedName>
        <fullName evidence="2">Uncharacterized protein</fullName>
    </submittedName>
</protein>
<name>A0AAU8NB53_9BACL</name>
<gene>
    <name evidence="2" type="ORF">ABXS70_27065</name>
</gene>
<feature type="transmembrane region" description="Helical" evidence="1">
    <location>
        <begin position="57"/>
        <end position="74"/>
    </location>
</feature>